<dbReference type="Gene3D" id="3.40.50.360">
    <property type="match status" value="1"/>
</dbReference>
<dbReference type="InterPro" id="IPR029039">
    <property type="entry name" value="Flavoprotein-like_sf"/>
</dbReference>
<dbReference type="RefSeq" id="WP_204728239.1">
    <property type="nucleotide sequence ID" value="NZ_JAFBDK010000003.1"/>
</dbReference>
<organism evidence="9 10">
    <name type="scientific">Jeotgalibacillus terrae</name>
    <dbReference type="NCBI Taxonomy" id="587735"/>
    <lineage>
        <taxon>Bacteria</taxon>
        <taxon>Bacillati</taxon>
        <taxon>Bacillota</taxon>
        <taxon>Bacilli</taxon>
        <taxon>Bacillales</taxon>
        <taxon>Caryophanaceae</taxon>
        <taxon>Jeotgalibacillus</taxon>
    </lineage>
</organism>
<dbReference type="PROSITE" id="PS00201">
    <property type="entry name" value="FLAVODOXIN"/>
    <property type="match status" value="1"/>
</dbReference>
<dbReference type="PROSITE" id="PS50902">
    <property type="entry name" value="FLAVODOXIN_LIKE"/>
    <property type="match status" value="1"/>
</dbReference>
<dbReference type="PANTHER" id="PTHR42809">
    <property type="entry name" value="FLAVODOXIN 2"/>
    <property type="match status" value="1"/>
</dbReference>
<dbReference type="Proteomes" id="UP001597561">
    <property type="component" value="Unassembled WGS sequence"/>
</dbReference>
<dbReference type="InterPro" id="IPR050619">
    <property type="entry name" value="Flavodoxin"/>
</dbReference>
<dbReference type="InterPro" id="IPR008254">
    <property type="entry name" value="Flavodoxin/NO_synth"/>
</dbReference>
<evidence type="ECO:0000256" key="5">
    <source>
        <dbReference type="ARBA" id="ARBA00022630"/>
    </source>
</evidence>
<gene>
    <name evidence="9" type="ORF">ACFS5P_15605</name>
</gene>
<evidence type="ECO:0000256" key="2">
    <source>
        <dbReference type="ARBA" id="ARBA00003297"/>
    </source>
</evidence>
<evidence type="ECO:0000259" key="8">
    <source>
        <dbReference type="PROSITE" id="PS50902"/>
    </source>
</evidence>
<protein>
    <submittedName>
        <fullName evidence="9">Flavodoxin domain-containing protein</fullName>
    </submittedName>
</protein>
<dbReference type="Pfam" id="PF00258">
    <property type="entry name" value="Flavodoxin_1"/>
    <property type="match status" value="1"/>
</dbReference>
<keyword evidence="6" id="KW-0288">FMN</keyword>
<feature type="domain" description="Flavodoxin-like" evidence="8">
    <location>
        <begin position="3"/>
        <end position="140"/>
    </location>
</feature>
<sequence length="150" mass="16731">MKTLIVYASRTGNTEQLASLLYENCSEAGMEAELIRVEEFDLKWLASYAACIVVTYTWGSGDLPREILPLFEAFEQTELCGLVTGVAGSGDQCYPDYCGAVDRFRDMLYAHTRLAVTLKVELAPQRSDKEKCRKFAEKMIEKAKGAAILN</sequence>
<reference evidence="10" key="1">
    <citation type="journal article" date="2019" name="Int. J. Syst. Evol. Microbiol.">
        <title>The Global Catalogue of Microorganisms (GCM) 10K type strain sequencing project: providing services to taxonomists for standard genome sequencing and annotation.</title>
        <authorList>
            <consortium name="The Broad Institute Genomics Platform"/>
            <consortium name="The Broad Institute Genome Sequencing Center for Infectious Disease"/>
            <person name="Wu L."/>
            <person name="Ma J."/>
        </authorList>
    </citation>
    <scope>NUCLEOTIDE SEQUENCE [LARGE SCALE GENOMIC DNA]</scope>
    <source>
        <strain evidence="10">KCTC 13528</strain>
    </source>
</reference>
<evidence type="ECO:0000256" key="3">
    <source>
        <dbReference type="ARBA" id="ARBA00005267"/>
    </source>
</evidence>
<dbReference type="PRINTS" id="PR00369">
    <property type="entry name" value="FLAVODOXIN"/>
</dbReference>
<dbReference type="PANTHER" id="PTHR42809:SF1">
    <property type="entry name" value="FLAVODOXIN 1"/>
    <property type="match status" value="1"/>
</dbReference>
<evidence type="ECO:0000256" key="6">
    <source>
        <dbReference type="ARBA" id="ARBA00022643"/>
    </source>
</evidence>
<dbReference type="SUPFAM" id="SSF52218">
    <property type="entry name" value="Flavoproteins"/>
    <property type="match status" value="1"/>
</dbReference>
<dbReference type="InterPro" id="IPR001226">
    <property type="entry name" value="Flavodoxin_CS"/>
</dbReference>
<evidence type="ECO:0000256" key="7">
    <source>
        <dbReference type="ARBA" id="ARBA00022982"/>
    </source>
</evidence>
<keyword evidence="5" id="KW-0285">Flavoprotein</keyword>
<accession>A0ABW5ZNP2</accession>
<evidence type="ECO:0000256" key="4">
    <source>
        <dbReference type="ARBA" id="ARBA00022448"/>
    </source>
</evidence>
<keyword evidence="4" id="KW-0813">Transport</keyword>
<proteinExistence type="inferred from homology"/>
<comment type="similarity">
    <text evidence="3">Belongs to the flavodoxin family.</text>
</comment>
<keyword evidence="10" id="KW-1185">Reference proteome</keyword>
<comment type="cofactor">
    <cofactor evidence="1">
        <name>FMN</name>
        <dbReference type="ChEBI" id="CHEBI:58210"/>
    </cofactor>
</comment>
<dbReference type="EMBL" id="JBHUPG010000031">
    <property type="protein sequence ID" value="MFD2913313.1"/>
    <property type="molecule type" value="Genomic_DNA"/>
</dbReference>
<evidence type="ECO:0000313" key="10">
    <source>
        <dbReference type="Proteomes" id="UP001597561"/>
    </source>
</evidence>
<comment type="caution">
    <text evidence="9">The sequence shown here is derived from an EMBL/GenBank/DDBJ whole genome shotgun (WGS) entry which is preliminary data.</text>
</comment>
<dbReference type="InterPro" id="IPR001094">
    <property type="entry name" value="Flavdoxin-like"/>
</dbReference>
<evidence type="ECO:0000256" key="1">
    <source>
        <dbReference type="ARBA" id="ARBA00001917"/>
    </source>
</evidence>
<keyword evidence="7" id="KW-0249">Electron transport</keyword>
<evidence type="ECO:0000313" key="9">
    <source>
        <dbReference type="EMBL" id="MFD2913313.1"/>
    </source>
</evidence>
<comment type="function">
    <text evidence="2">Low-potential electron donor to a number of redox enzymes.</text>
</comment>
<name>A0ABW5ZNP2_9BACL</name>